<dbReference type="Pfam" id="PF01471">
    <property type="entry name" value="PG_binding_1"/>
    <property type="match status" value="1"/>
</dbReference>
<dbReference type="InterPro" id="IPR002477">
    <property type="entry name" value="Peptidoglycan-bd-like"/>
</dbReference>
<keyword evidence="3" id="KW-1185">Reference proteome</keyword>
<dbReference type="InterPro" id="IPR036365">
    <property type="entry name" value="PGBD-like_sf"/>
</dbReference>
<sequence length="82" mass="9090">MLTTAINVMPTLSIHSQGDAVMLLQKMLLYFGYLTCDRITGYYGSITDMAVRNFQTDQGLVSDGVVNDETWQSLIAKLPIPC</sequence>
<evidence type="ECO:0000313" key="3">
    <source>
        <dbReference type="Proteomes" id="UP000218238"/>
    </source>
</evidence>
<dbReference type="SUPFAM" id="SSF47090">
    <property type="entry name" value="PGBD-like"/>
    <property type="match status" value="1"/>
</dbReference>
<dbReference type="OrthoDB" id="511527at2"/>
<proteinExistence type="predicted"/>
<dbReference type="EMBL" id="NTFS01000207">
    <property type="protein sequence ID" value="PAX52726.1"/>
    <property type="molecule type" value="Genomic_DNA"/>
</dbReference>
<dbReference type="Proteomes" id="UP000218238">
    <property type="component" value="Unassembled WGS sequence"/>
</dbReference>
<dbReference type="InterPro" id="IPR036366">
    <property type="entry name" value="PGBDSf"/>
</dbReference>
<gene>
    <name evidence="2" type="ORF">CK510_17785</name>
</gene>
<dbReference type="AlphaFoldDB" id="A0A2A2TGD0"/>
<organism evidence="2 3">
    <name type="scientific">Brunnivagina elsteri CCALA 953</name>
    <dbReference type="NCBI Taxonomy" id="987040"/>
    <lineage>
        <taxon>Bacteria</taxon>
        <taxon>Bacillati</taxon>
        <taxon>Cyanobacteriota</taxon>
        <taxon>Cyanophyceae</taxon>
        <taxon>Nostocales</taxon>
        <taxon>Calotrichaceae</taxon>
        <taxon>Brunnivagina</taxon>
    </lineage>
</organism>
<protein>
    <recommendedName>
        <fullName evidence="1">Peptidoglycan binding-like domain-containing protein</fullName>
    </recommendedName>
</protein>
<reference evidence="2 3" key="1">
    <citation type="submission" date="2017-08" db="EMBL/GenBank/DDBJ databases">
        <title>Draft genome sequence of filamentous cyanobacterium Calothrix elsteri CCALA 953.</title>
        <authorList>
            <person name="Gagunashvili A.N."/>
            <person name="Elster J."/>
            <person name="Andresson O.S."/>
        </authorList>
    </citation>
    <scope>NUCLEOTIDE SEQUENCE [LARGE SCALE GENOMIC DNA]</scope>
    <source>
        <strain evidence="2 3">CCALA 953</strain>
    </source>
</reference>
<name>A0A2A2TGD0_9CYAN</name>
<feature type="domain" description="Peptidoglycan binding-like" evidence="1">
    <location>
        <begin position="17"/>
        <end position="74"/>
    </location>
</feature>
<accession>A0A2A2TGD0</accession>
<evidence type="ECO:0000259" key="1">
    <source>
        <dbReference type="Pfam" id="PF01471"/>
    </source>
</evidence>
<dbReference type="RefSeq" id="WP_095722974.1">
    <property type="nucleotide sequence ID" value="NZ_NTFS01000207.1"/>
</dbReference>
<comment type="caution">
    <text evidence="2">The sequence shown here is derived from an EMBL/GenBank/DDBJ whole genome shotgun (WGS) entry which is preliminary data.</text>
</comment>
<evidence type="ECO:0000313" key="2">
    <source>
        <dbReference type="EMBL" id="PAX52726.1"/>
    </source>
</evidence>
<dbReference type="Gene3D" id="1.10.101.10">
    <property type="entry name" value="PGBD-like superfamily/PGBD"/>
    <property type="match status" value="1"/>
</dbReference>